<gene>
    <name evidence="3" type="ORF">H5V43_01395</name>
</gene>
<keyword evidence="2" id="KW-0472">Membrane</keyword>
<dbReference type="KEGG" id="sbar:H5V43_01395"/>
<feature type="coiled-coil region" evidence="1">
    <location>
        <begin position="15"/>
        <end position="42"/>
    </location>
</feature>
<proteinExistence type="predicted"/>
<organism evidence="3 4">
    <name type="scientific">Sphingobium fuliginis (strain ATCC 27551)</name>
    <dbReference type="NCBI Taxonomy" id="336203"/>
    <lineage>
        <taxon>Bacteria</taxon>
        <taxon>Pseudomonadati</taxon>
        <taxon>Pseudomonadota</taxon>
        <taxon>Alphaproteobacteria</taxon>
        <taxon>Sphingomonadales</taxon>
        <taxon>Sphingomonadaceae</taxon>
        <taxon>Sphingobium</taxon>
    </lineage>
</organism>
<reference evidence="4" key="1">
    <citation type="submission" date="2020-08" db="EMBL/GenBank/DDBJ databases">
        <title>Complete genome sequence of Sphingobium barthaii strain KK22, a high-molecular-weight polycyclic aromatic hydrocarbon-degrading soil bacterium.</title>
        <authorList>
            <person name="Mori J.F."/>
            <person name="Kanaly R.A."/>
        </authorList>
    </citation>
    <scope>NUCLEOTIDE SEQUENCE [LARGE SCALE GENOMIC DNA]</scope>
    <source>
        <strain evidence="4">KK22</strain>
    </source>
</reference>
<accession>A0A7M2GN26</accession>
<feature type="transmembrane region" description="Helical" evidence="2">
    <location>
        <begin position="46"/>
        <end position="69"/>
    </location>
</feature>
<sequence>MEHDDDARSLRRIVLRLLHEDEDEARRELDDLIRAVAEYIGRESSLYTWAVPLLLTIPPILLTAFLITWPFSKTAGNILFGAAQLSCLIPLYAIWKWGRFQYGRGWLWKPREAVYMNASDETKEALEKFFSYIQREGGPKAYYRDRRGKKHYLDRRYSFGKLRVLLLSEFGAFRSLCLLPGGKRISEAIRIEADPDEVIKELDIKPKRAGGPGRKVKYAYIEAVFDLRADPRLERLDLNDEAAAIHSITDWLDEWFDSAANVSGEIPKRSLLAPYAKKIFGHLQNRPSIDGR</sequence>
<name>A0A7M2GN26_SPHSA</name>
<keyword evidence="2" id="KW-0812">Transmembrane</keyword>
<protein>
    <recommendedName>
        <fullName evidence="5">DUF3137 domain-containing protein</fullName>
    </recommendedName>
</protein>
<dbReference type="AlphaFoldDB" id="A0A7M2GN26"/>
<evidence type="ECO:0000256" key="1">
    <source>
        <dbReference type="SAM" id="Coils"/>
    </source>
</evidence>
<evidence type="ECO:0000313" key="4">
    <source>
        <dbReference type="Proteomes" id="UP000593663"/>
    </source>
</evidence>
<dbReference type="Proteomes" id="UP000593663">
    <property type="component" value="Chromosome 1"/>
</dbReference>
<evidence type="ECO:0000313" key="3">
    <source>
        <dbReference type="EMBL" id="QOT73299.1"/>
    </source>
</evidence>
<feature type="transmembrane region" description="Helical" evidence="2">
    <location>
        <begin position="75"/>
        <end position="95"/>
    </location>
</feature>
<dbReference type="EMBL" id="CP060035">
    <property type="protein sequence ID" value="QOT73299.1"/>
    <property type="molecule type" value="Genomic_DNA"/>
</dbReference>
<dbReference type="RefSeq" id="WP_162195977.1">
    <property type="nucleotide sequence ID" value="NZ_BATN01000033.1"/>
</dbReference>
<keyword evidence="1" id="KW-0175">Coiled coil</keyword>
<evidence type="ECO:0000256" key="2">
    <source>
        <dbReference type="SAM" id="Phobius"/>
    </source>
</evidence>
<evidence type="ECO:0008006" key="5">
    <source>
        <dbReference type="Google" id="ProtNLM"/>
    </source>
</evidence>
<keyword evidence="2" id="KW-1133">Transmembrane helix</keyword>